<dbReference type="Proteomes" id="UP000239002">
    <property type="component" value="Unassembled WGS sequence"/>
</dbReference>
<reference evidence="1 2" key="1">
    <citation type="submission" date="2018-02" db="EMBL/GenBank/DDBJ databases">
        <title>Genomic Encyclopedia of Archaeal and Bacterial Type Strains, Phase II (KMG-II): from individual species to whole genera.</title>
        <authorList>
            <person name="Goeker M."/>
        </authorList>
    </citation>
    <scope>NUCLEOTIDE SEQUENCE [LARGE SCALE GENOMIC DNA]</scope>
    <source>
        <strain evidence="1 2">DSM 16809</strain>
    </source>
</reference>
<evidence type="ECO:0000313" key="2">
    <source>
        <dbReference type="Proteomes" id="UP000239002"/>
    </source>
</evidence>
<accession>A0A2S6IIC1</accession>
<dbReference type="AlphaFoldDB" id="A0A2S6IIC1"/>
<dbReference type="RefSeq" id="WP_104515870.1">
    <property type="nucleotide sequence ID" value="NZ_MQVW01000002.1"/>
</dbReference>
<dbReference type="OrthoDB" id="982962at2"/>
<evidence type="ECO:0000313" key="1">
    <source>
        <dbReference type="EMBL" id="PPK93967.1"/>
    </source>
</evidence>
<organism evidence="1 2">
    <name type="scientific">Nonlabens xylanidelens</name>
    <dbReference type="NCBI Taxonomy" id="191564"/>
    <lineage>
        <taxon>Bacteria</taxon>
        <taxon>Pseudomonadati</taxon>
        <taxon>Bacteroidota</taxon>
        <taxon>Flavobacteriia</taxon>
        <taxon>Flavobacteriales</taxon>
        <taxon>Flavobacteriaceae</taxon>
        <taxon>Nonlabens</taxon>
    </lineage>
</organism>
<proteinExistence type="predicted"/>
<comment type="caution">
    <text evidence="1">The sequence shown here is derived from an EMBL/GenBank/DDBJ whole genome shotgun (WGS) entry which is preliminary data.</text>
</comment>
<gene>
    <name evidence="1" type="ORF">LY01_02189</name>
</gene>
<name>A0A2S6IIC1_9FLAO</name>
<sequence>MNLISILTGSKKDEVLEGYCPNCWGDQEYGNLVRKKFKDSQIDVNNHNERYAFIQEFMVTHLNGIKLKSTVNGSECPTCVINSSK</sequence>
<keyword evidence="2" id="KW-1185">Reference proteome</keyword>
<protein>
    <submittedName>
        <fullName evidence="1">Uncharacterized protein</fullName>
    </submittedName>
</protein>
<dbReference type="EMBL" id="PTJE01000005">
    <property type="protein sequence ID" value="PPK93967.1"/>
    <property type="molecule type" value="Genomic_DNA"/>
</dbReference>